<dbReference type="GO" id="GO:0006281">
    <property type="term" value="P:DNA repair"/>
    <property type="evidence" value="ECO:0007669"/>
    <property type="project" value="InterPro"/>
</dbReference>
<dbReference type="STRING" id="1076935.U4LAL3"/>
<accession>U4LAL3</accession>
<feature type="compositionally biased region" description="Acidic residues" evidence="4">
    <location>
        <begin position="1"/>
        <end position="16"/>
    </location>
</feature>
<evidence type="ECO:0000313" key="6">
    <source>
        <dbReference type="Proteomes" id="UP000018144"/>
    </source>
</evidence>
<evidence type="ECO:0000256" key="1">
    <source>
        <dbReference type="PIRSR" id="PIRSR610347-1"/>
    </source>
</evidence>
<feature type="binding site" evidence="2">
    <location>
        <position position="639"/>
    </location>
    <ligand>
        <name>substrate</name>
    </ligand>
</feature>
<feature type="active site" description="Nucleophile" evidence="1">
    <location>
        <position position="637"/>
    </location>
</feature>
<feature type="region of interest" description="Disordered" evidence="4">
    <location>
        <begin position="299"/>
        <end position="467"/>
    </location>
</feature>
<feature type="compositionally biased region" description="Basic and acidic residues" evidence="4">
    <location>
        <begin position="323"/>
        <end position="333"/>
    </location>
</feature>
<dbReference type="Proteomes" id="UP000018144">
    <property type="component" value="Unassembled WGS sequence"/>
</dbReference>
<dbReference type="GO" id="GO:0003697">
    <property type="term" value="F:single-stranded DNA binding"/>
    <property type="evidence" value="ECO:0007669"/>
    <property type="project" value="TreeGrafter"/>
</dbReference>
<evidence type="ECO:0000256" key="4">
    <source>
        <dbReference type="SAM" id="MobiDB-lite"/>
    </source>
</evidence>
<feature type="site" description="Interaction with DNA" evidence="3">
    <location>
        <position position="921"/>
    </location>
</feature>
<feature type="region of interest" description="Disordered" evidence="4">
    <location>
        <begin position="260"/>
        <end position="286"/>
    </location>
</feature>
<dbReference type="CDD" id="cd09122">
    <property type="entry name" value="PLDc_Tdp1_1"/>
    <property type="match status" value="1"/>
</dbReference>
<keyword evidence="6" id="KW-1185">Reference proteome</keyword>
<feature type="region of interest" description="Disordered" evidence="4">
    <location>
        <begin position="497"/>
        <end position="524"/>
    </location>
</feature>
<feature type="region of interest" description="Disordered" evidence="4">
    <location>
        <begin position="804"/>
        <end position="825"/>
    </location>
</feature>
<evidence type="ECO:0000256" key="3">
    <source>
        <dbReference type="PIRSR" id="PIRSR610347-3"/>
    </source>
</evidence>
<name>U4LAL3_PYROM</name>
<feature type="active site" description="Proton donor/acceptor" evidence="1">
    <location>
        <position position="892"/>
    </location>
</feature>
<feature type="region of interest" description="Disordered" evidence="4">
    <location>
        <begin position="1"/>
        <end position="75"/>
    </location>
</feature>
<feature type="compositionally biased region" description="Basic and acidic residues" evidence="4">
    <location>
        <begin position="396"/>
        <end position="405"/>
    </location>
</feature>
<dbReference type="SUPFAM" id="SSF56024">
    <property type="entry name" value="Phospholipase D/nuclease"/>
    <property type="match status" value="2"/>
</dbReference>
<dbReference type="GO" id="GO:0017005">
    <property type="term" value="F:3'-tyrosyl-DNA phosphodiesterase activity"/>
    <property type="evidence" value="ECO:0007669"/>
    <property type="project" value="TreeGrafter"/>
</dbReference>
<dbReference type="PANTHER" id="PTHR12415:SF4">
    <property type="entry name" value="TYROSYL-DNA PHOSPHODIESTERASE DOMAIN-CONTAINING PROTEIN"/>
    <property type="match status" value="1"/>
</dbReference>
<evidence type="ECO:0000256" key="2">
    <source>
        <dbReference type="PIRSR" id="PIRSR610347-2"/>
    </source>
</evidence>
<dbReference type="GO" id="GO:0005634">
    <property type="term" value="C:nucleus"/>
    <property type="evidence" value="ECO:0007669"/>
    <property type="project" value="InterPro"/>
</dbReference>
<protein>
    <submittedName>
        <fullName evidence="5">Similar to Tyrosyl-DNA phosphodiesterase 1 acc. no. Q4G056</fullName>
    </submittedName>
</protein>
<feature type="compositionally biased region" description="Polar residues" evidence="4">
    <location>
        <begin position="115"/>
        <end position="129"/>
    </location>
</feature>
<gene>
    <name evidence="5" type="ORF">PCON_06788</name>
</gene>
<feature type="binding site" evidence="2">
    <location>
        <position position="894"/>
    </location>
    <ligand>
        <name>substrate</name>
    </ligand>
</feature>
<dbReference type="Gene3D" id="3.30.870.10">
    <property type="entry name" value="Endonuclease Chain A"/>
    <property type="match status" value="2"/>
</dbReference>
<feature type="compositionally biased region" description="Basic and acidic residues" evidence="4">
    <location>
        <begin position="59"/>
        <end position="68"/>
    </location>
</feature>
<feature type="compositionally biased region" description="Polar residues" evidence="4">
    <location>
        <begin position="307"/>
        <end position="322"/>
    </location>
</feature>
<reference evidence="5 6" key="1">
    <citation type="journal article" date="2013" name="PLoS Genet.">
        <title>The genome and development-dependent transcriptomes of Pyronema confluens: a window into fungal evolution.</title>
        <authorList>
            <person name="Traeger S."/>
            <person name="Altegoer F."/>
            <person name="Freitag M."/>
            <person name="Gabaldon T."/>
            <person name="Kempken F."/>
            <person name="Kumar A."/>
            <person name="Marcet-Houben M."/>
            <person name="Poggeler S."/>
            <person name="Stajich J.E."/>
            <person name="Nowrousian M."/>
        </authorList>
    </citation>
    <scope>NUCLEOTIDE SEQUENCE [LARGE SCALE GENOMIC DNA]</scope>
    <source>
        <strain evidence="6">CBS 100304</strain>
        <tissue evidence="5">Vegetative mycelium</tissue>
    </source>
</reference>
<dbReference type="Pfam" id="PF06087">
    <property type="entry name" value="Tyr-DNA_phospho"/>
    <property type="match status" value="1"/>
</dbReference>
<dbReference type="EMBL" id="HF935341">
    <property type="protein sequence ID" value="CCX07199.1"/>
    <property type="molecule type" value="Genomic_DNA"/>
</dbReference>
<dbReference type="OrthoDB" id="47785at2759"/>
<dbReference type="InterPro" id="IPR010347">
    <property type="entry name" value="Tdp1"/>
</dbReference>
<dbReference type="GO" id="GO:0003690">
    <property type="term" value="F:double-stranded DNA binding"/>
    <property type="evidence" value="ECO:0007669"/>
    <property type="project" value="TreeGrafter"/>
</dbReference>
<feature type="compositionally biased region" description="Polar residues" evidence="4">
    <location>
        <begin position="456"/>
        <end position="467"/>
    </location>
</feature>
<feature type="compositionally biased region" description="Basic and acidic residues" evidence="4">
    <location>
        <begin position="264"/>
        <end position="280"/>
    </location>
</feature>
<dbReference type="eggNOG" id="KOG2031">
    <property type="taxonomic scope" value="Eukaryota"/>
</dbReference>
<dbReference type="AlphaFoldDB" id="U4LAL3"/>
<organism evidence="5 6">
    <name type="scientific">Pyronema omphalodes (strain CBS 100304)</name>
    <name type="common">Pyronema confluens</name>
    <dbReference type="NCBI Taxonomy" id="1076935"/>
    <lineage>
        <taxon>Eukaryota</taxon>
        <taxon>Fungi</taxon>
        <taxon>Dikarya</taxon>
        <taxon>Ascomycota</taxon>
        <taxon>Pezizomycotina</taxon>
        <taxon>Pezizomycetes</taxon>
        <taxon>Pezizales</taxon>
        <taxon>Pyronemataceae</taxon>
        <taxon>Pyronema</taxon>
    </lineage>
</organism>
<proteinExistence type="predicted"/>
<sequence>MSEDSIFDVPDSDEELLFPPTFTRKREQQTIDLSPEAVPRKRAKQDVQLRGSSPIIDLSEAKPQEPLRSRRLAAAGRTLGGPVDRAKNVGETINLVTPDAPGRKRETGKRKRKLTQTPGASRNTVNLVSSDEEGGSDQEIVVKPSAANLAAKAAAEANAAANEAARQRRLTLESEVIKHPVAAHPLPKNVGNRIISYWNTEDGLAEVLGEFGLTPQTASRKQIGQAQEEAGKRAAYETKEEREEREALEQEAQLERFFPSELQQEEKTKEKGKREIHDLDPTSAKVSPLTLPQLSLQESAQALQAARSGNSRANSRPSSRQGEVTKDKGKDKAVPIPGISGNRQTMSAVEIPSVSRSPVRRAKPADIPESPASKTRRGSAQISAQEILGSPVRRTRATEIPESPKPRRRPSIIDIINSPEKKTKITKGKSIEIPESPEIGTSSKSLDRNTAPETVEISSTTSPSNQIDFRALAAQREARNRALQAQNQQEAIPAASFYGGASNPVKSETPPPKGKGKAGTVSNPYVLPSSPPTDAHAWYPSGVVKKTYLKGAANGPETITFEDVIQSTTLVTTVLSSFQWDYEWVLKQLPSRRDHKSLFIIHGKTEEERKAITEVLSFVPLLKLCFPKLEGQVNVMHSKLMLLFHKDGEKEWLRIVVPTGNLTDYDWGDMGGVMENMLFLIDLPKLPSINPEQTFFMQELLRFVGAQDVPENILNKIVGYDFSATEKMAFVHTIGGSILGEEARCTGYPGLATAVKELGYNSGKGLEIDFVTSSLGALKEDFLSALYRAAQGFDGIDAKIKKPATKGDKKSTMSTPEPELTSITPHEPETSFATISSSFRIYFPSSSTVSSSNGGPNCGGTICFQRSFWNAPTFPQGMIYDCKSVRPGTLMHNKLLLARPATKMKDEEACAWAYLGSANLSESAWGKLVMDRATKQPKLNCRNWECGVILPVPKSVLGRTLGGEDVKRPVGLEAFEKVVPVPMKTPAERVERPWFFTF</sequence>
<evidence type="ECO:0000313" key="5">
    <source>
        <dbReference type="EMBL" id="CCX07199.1"/>
    </source>
</evidence>
<feature type="compositionally biased region" description="Basic and acidic residues" evidence="4">
    <location>
        <begin position="229"/>
        <end position="247"/>
    </location>
</feature>
<dbReference type="PANTHER" id="PTHR12415">
    <property type="entry name" value="TYROSYL-DNA PHOSPHODIESTERASE 1"/>
    <property type="match status" value="1"/>
</dbReference>
<feature type="region of interest" description="Disordered" evidence="4">
    <location>
        <begin position="219"/>
        <end position="247"/>
    </location>
</feature>
<feature type="region of interest" description="Disordered" evidence="4">
    <location>
        <begin position="98"/>
        <end position="136"/>
    </location>
</feature>